<dbReference type="GO" id="GO:0016020">
    <property type="term" value="C:membrane"/>
    <property type="evidence" value="ECO:0007669"/>
    <property type="project" value="InterPro"/>
</dbReference>
<reference evidence="7" key="1">
    <citation type="submission" date="2025-08" db="UniProtKB">
        <authorList>
            <consortium name="RefSeq"/>
        </authorList>
    </citation>
    <scope>IDENTIFICATION</scope>
    <source>
        <tissue evidence="7">Blood</tissue>
    </source>
</reference>
<evidence type="ECO:0000313" key="6">
    <source>
        <dbReference type="Proteomes" id="UP001190640"/>
    </source>
</evidence>
<organism evidence="6 7">
    <name type="scientific">Eublepharis macularius</name>
    <name type="common">Leopard gecko</name>
    <name type="synonym">Cyrtodactylus macularius</name>
    <dbReference type="NCBI Taxonomy" id="481883"/>
    <lineage>
        <taxon>Eukaryota</taxon>
        <taxon>Metazoa</taxon>
        <taxon>Chordata</taxon>
        <taxon>Craniata</taxon>
        <taxon>Vertebrata</taxon>
        <taxon>Euteleostomi</taxon>
        <taxon>Lepidosauria</taxon>
        <taxon>Squamata</taxon>
        <taxon>Bifurcata</taxon>
        <taxon>Gekkota</taxon>
        <taxon>Eublepharidae</taxon>
        <taxon>Eublepharinae</taxon>
        <taxon>Eublepharis</taxon>
    </lineage>
</organism>
<protein>
    <submittedName>
        <fullName evidence="7">LOW QUALITY PROTEIN: interferon-inducible GTPase 5-like</fullName>
    </submittedName>
</protein>
<dbReference type="FunFam" id="3.40.50.300:FF:000541">
    <property type="entry name" value="Immunity related GTPase M"/>
    <property type="match status" value="1"/>
</dbReference>
<dbReference type="InterPro" id="IPR027417">
    <property type="entry name" value="P-loop_NTPase"/>
</dbReference>
<feature type="domain" description="IRG-type G" evidence="5">
    <location>
        <begin position="43"/>
        <end position="223"/>
    </location>
</feature>
<name>A0AA97LG70_EUBMA</name>
<dbReference type="KEGG" id="emc:129342967"/>
<keyword evidence="6" id="KW-1185">Reference proteome</keyword>
<dbReference type="AlphaFoldDB" id="A0AA97LG70"/>
<keyword evidence="2" id="KW-0547">Nucleotide-binding</keyword>
<keyword evidence="3" id="KW-0378">Hydrolase</keyword>
<sequence length="287" mass="32319">MGLTISRTFGGKELDELKAVLNPGNLQEVAAEIHRELGLLKNTTLDIAVTGELGSGKSSLVNALRGVTDSEEGAAETGVTQTTMETKGYPHPRFPKITIWDLPGIGAPKFEPEEYLKKINFSRFDFFIIVAAERFTANHTKLAREIHEMKKTFYFVRCKVDLSMNSERGKPNFSEEKTLERIKKYCYDNLSEILASSPRVFLISTWYLDKYDFSLLQEALENEMEYLKKHALILVLPAIELVLDIVPLESSLVGGGLSFVATFYLLKKFLRDIEEDAENVLTKAAEP</sequence>
<evidence type="ECO:0000256" key="3">
    <source>
        <dbReference type="ARBA" id="ARBA00022801"/>
    </source>
</evidence>
<dbReference type="GO" id="GO:0003924">
    <property type="term" value="F:GTPase activity"/>
    <property type="evidence" value="ECO:0007669"/>
    <property type="project" value="TreeGrafter"/>
</dbReference>
<evidence type="ECO:0000259" key="5">
    <source>
        <dbReference type="PROSITE" id="PS51716"/>
    </source>
</evidence>
<gene>
    <name evidence="7" type="primary">LOC129342967</name>
</gene>
<accession>A0AA97LG70</accession>
<dbReference type="PANTHER" id="PTHR32341:SF17">
    <property type="entry name" value="IRG-TYPE G DOMAIN-CONTAINING PROTEIN"/>
    <property type="match status" value="1"/>
</dbReference>
<dbReference type="Pfam" id="PF05049">
    <property type="entry name" value="IIGP"/>
    <property type="match status" value="1"/>
</dbReference>
<dbReference type="Proteomes" id="UP001190640">
    <property type="component" value="Chromosome 15"/>
</dbReference>
<dbReference type="PROSITE" id="PS51716">
    <property type="entry name" value="G_IRG"/>
    <property type="match status" value="1"/>
</dbReference>
<keyword evidence="4" id="KW-0342">GTP-binding</keyword>
<dbReference type="SUPFAM" id="SSF52540">
    <property type="entry name" value="P-loop containing nucleoside triphosphate hydrolases"/>
    <property type="match status" value="1"/>
</dbReference>
<evidence type="ECO:0000313" key="7">
    <source>
        <dbReference type="RefSeq" id="XP_054854898.1"/>
    </source>
</evidence>
<dbReference type="InterPro" id="IPR030385">
    <property type="entry name" value="G_IRG_dom"/>
</dbReference>
<dbReference type="InterPro" id="IPR051515">
    <property type="entry name" value="IRG"/>
</dbReference>
<evidence type="ECO:0000256" key="1">
    <source>
        <dbReference type="ARBA" id="ARBA00005429"/>
    </source>
</evidence>
<dbReference type="Gene3D" id="3.40.50.300">
    <property type="entry name" value="P-loop containing nucleotide triphosphate hydrolases"/>
    <property type="match status" value="1"/>
</dbReference>
<comment type="similarity">
    <text evidence="1">Belongs to the TRAFAC class dynamin-like GTPase superfamily. IRG family.</text>
</comment>
<evidence type="ECO:0000256" key="4">
    <source>
        <dbReference type="ARBA" id="ARBA00023134"/>
    </source>
</evidence>
<dbReference type="InterPro" id="IPR007743">
    <property type="entry name" value="Immunity-related_GTPase-like"/>
</dbReference>
<dbReference type="GeneID" id="129342967"/>
<dbReference type="PANTHER" id="PTHR32341">
    <property type="entry name" value="INTERFERON-INDUCIBLE GTPASE"/>
    <property type="match status" value="1"/>
</dbReference>
<dbReference type="RefSeq" id="XP_054854898.1">
    <property type="nucleotide sequence ID" value="XM_054998923.1"/>
</dbReference>
<dbReference type="GO" id="GO:0005525">
    <property type="term" value="F:GTP binding"/>
    <property type="evidence" value="ECO:0007669"/>
    <property type="project" value="UniProtKB-KW"/>
</dbReference>
<evidence type="ECO:0000256" key="2">
    <source>
        <dbReference type="ARBA" id="ARBA00022741"/>
    </source>
</evidence>
<proteinExistence type="inferred from homology"/>